<dbReference type="Pfam" id="PF10229">
    <property type="entry name" value="MMADHC"/>
    <property type="match status" value="1"/>
</dbReference>
<evidence type="ECO:0000313" key="1">
    <source>
        <dbReference type="EMBL" id="CAD7622330.1"/>
    </source>
</evidence>
<name>A0A7R9KG39_9ACAR</name>
<dbReference type="PANTHER" id="PTHR13192">
    <property type="entry name" value="MY011 PROTEIN"/>
    <property type="match status" value="1"/>
</dbReference>
<dbReference type="InterPro" id="IPR019362">
    <property type="entry name" value="MMADHC"/>
</dbReference>
<sequence>MLRLNRFFISRHLSQLSNVWMKSSYYYSSEPPDKSYTLGRIPAPERTRSPAIDSTDTFLRATNHEMSLFGPHDLRAPLNGNIGLTFEESTYDLPNEQLIQFMRQINTLNPKLAVIETTDIDIDLFLSNSYKSRCHKFFRILKYQSLVAQDMASEAHTWDGVDCSAHNLTTQVIKKFANLFPKSKRQELSAGLTAITMSQKTVNDMSGYSEAIELEREDFFEKFVLNAKTVCQELRDNGFWADFIDPYSGQPFLSEHTNETLFETDDRFIHLGFTIEDLGCCKAIYHHKWGTHVIVGTLFTTAPSDSPALIKLMPQSFDSTNK</sequence>
<dbReference type="PANTHER" id="PTHR13192:SF3">
    <property type="entry name" value="COBALAMIN TRAFFICKING PROTEIN CBLD"/>
    <property type="match status" value="1"/>
</dbReference>
<dbReference type="GO" id="GO:0009235">
    <property type="term" value="P:cobalamin metabolic process"/>
    <property type="evidence" value="ECO:0007669"/>
    <property type="project" value="InterPro"/>
</dbReference>
<evidence type="ECO:0000313" key="2">
    <source>
        <dbReference type="Proteomes" id="UP000759131"/>
    </source>
</evidence>
<dbReference type="OrthoDB" id="10263782at2759"/>
<protein>
    <submittedName>
        <fullName evidence="1">Uncharacterized protein</fullName>
    </submittedName>
</protein>
<dbReference type="Proteomes" id="UP000759131">
    <property type="component" value="Unassembled WGS sequence"/>
</dbReference>
<accession>A0A7R9KG39</accession>
<proteinExistence type="predicted"/>
<keyword evidence="2" id="KW-1185">Reference proteome</keyword>
<dbReference type="AlphaFoldDB" id="A0A7R9KG39"/>
<dbReference type="EMBL" id="CAJPIZ010001032">
    <property type="protein sequence ID" value="CAG2102760.1"/>
    <property type="molecule type" value="Genomic_DNA"/>
</dbReference>
<dbReference type="GO" id="GO:0005739">
    <property type="term" value="C:mitochondrion"/>
    <property type="evidence" value="ECO:0007669"/>
    <property type="project" value="TreeGrafter"/>
</dbReference>
<gene>
    <name evidence="1" type="ORF">OSB1V03_LOCUS2795</name>
</gene>
<dbReference type="EMBL" id="OC855607">
    <property type="protein sequence ID" value="CAD7622330.1"/>
    <property type="molecule type" value="Genomic_DNA"/>
</dbReference>
<reference evidence="1" key="1">
    <citation type="submission" date="2020-11" db="EMBL/GenBank/DDBJ databases">
        <authorList>
            <person name="Tran Van P."/>
        </authorList>
    </citation>
    <scope>NUCLEOTIDE SEQUENCE</scope>
</reference>
<organism evidence="1">
    <name type="scientific">Medioppia subpectinata</name>
    <dbReference type="NCBI Taxonomy" id="1979941"/>
    <lineage>
        <taxon>Eukaryota</taxon>
        <taxon>Metazoa</taxon>
        <taxon>Ecdysozoa</taxon>
        <taxon>Arthropoda</taxon>
        <taxon>Chelicerata</taxon>
        <taxon>Arachnida</taxon>
        <taxon>Acari</taxon>
        <taxon>Acariformes</taxon>
        <taxon>Sarcoptiformes</taxon>
        <taxon>Oribatida</taxon>
        <taxon>Brachypylina</taxon>
        <taxon>Oppioidea</taxon>
        <taxon>Oppiidae</taxon>
        <taxon>Medioppia</taxon>
    </lineage>
</organism>